<evidence type="ECO:0000256" key="15">
    <source>
        <dbReference type="ARBA" id="ARBA00022989"/>
    </source>
</evidence>
<keyword evidence="10" id="KW-0479">Metal-binding</keyword>
<keyword evidence="6" id="KW-0813">Transport</keyword>
<evidence type="ECO:0000256" key="4">
    <source>
        <dbReference type="ARBA" id="ARBA00008704"/>
    </source>
</evidence>
<evidence type="ECO:0000256" key="10">
    <source>
        <dbReference type="ARBA" id="ARBA00022723"/>
    </source>
</evidence>
<evidence type="ECO:0000313" key="20">
    <source>
        <dbReference type="EMBL" id="KAK5650709.1"/>
    </source>
</evidence>
<dbReference type="InterPro" id="IPR013083">
    <property type="entry name" value="Znf_RING/FYVE/PHD"/>
</dbReference>
<evidence type="ECO:0000256" key="18">
    <source>
        <dbReference type="PROSITE-ProRule" id="PRU00175"/>
    </source>
</evidence>
<evidence type="ECO:0000256" key="6">
    <source>
        <dbReference type="ARBA" id="ARBA00022448"/>
    </source>
</evidence>
<keyword evidence="16" id="KW-0472">Membrane</keyword>
<evidence type="ECO:0000313" key="21">
    <source>
        <dbReference type="Proteomes" id="UP001329430"/>
    </source>
</evidence>
<evidence type="ECO:0000256" key="16">
    <source>
        <dbReference type="ARBA" id="ARBA00023136"/>
    </source>
</evidence>
<protein>
    <recommendedName>
        <fullName evidence="5">RING-type E3 ubiquitin transferase</fullName>
        <ecNumber evidence="5">2.3.2.27</ecNumber>
    </recommendedName>
</protein>
<dbReference type="PROSITE" id="PS50089">
    <property type="entry name" value="ZF_RING_2"/>
    <property type="match status" value="1"/>
</dbReference>
<comment type="pathway">
    <text evidence="3">Protein modification; protein ubiquitination.</text>
</comment>
<dbReference type="Pfam" id="PF04757">
    <property type="entry name" value="Pex2_Pex12"/>
    <property type="match status" value="1"/>
</dbReference>
<evidence type="ECO:0000256" key="13">
    <source>
        <dbReference type="ARBA" id="ARBA00022833"/>
    </source>
</evidence>
<dbReference type="Pfam" id="PF13920">
    <property type="entry name" value="zf-C3HC4_3"/>
    <property type="match status" value="1"/>
</dbReference>
<evidence type="ECO:0000256" key="2">
    <source>
        <dbReference type="ARBA" id="ARBA00004585"/>
    </source>
</evidence>
<evidence type="ECO:0000259" key="19">
    <source>
        <dbReference type="PROSITE" id="PS50089"/>
    </source>
</evidence>
<keyword evidence="14" id="KW-0653">Protein transport</keyword>
<keyword evidence="7" id="KW-0962">Peroxisome biogenesis</keyword>
<comment type="caution">
    <text evidence="20">The sequence shown here is derived from an EMBL/GenBank/DDBJ whole genome shotgun (WGS) entry which is preliminary data.</text>
</comment>
<evidence type="ECO:0000256" key="7">
    <source>
        <dbReference type="ARBA" id="ARBA00022593"/>
    </source>
</evidence>
<keyword evidence="13" id="KW-0862">Zinc</keyword>
<organism evidence="20 21">
    <name type="scientific">Pyrocoelia pectoralis</name>
    <dbReference type="NCBI Taxonomy" id="417401"/>
    <lineage>
        <taxon>Eukaryota</taxon>
        <taxon>Metazoa</taxon>
        <taxon>Ecdysozoa</taxon>
        <taxon>Arthropoda</taxon>
        <taxon>Hexapoda</taxon>
        <taxon>Insecta</taxon>
        <taxon>Pterygota</taxon>
        <taxon>Neoptera</taxon>
        <taxon>Endopterygota</taxon>
        <taxon>Coleoptera</taxon>
        <taxon>Polyphaga</taxon>
        <taxon>Elateriformia</taxon>
        <taxon>Elateroidea</taxon>
        <taxon>Lampyridae</taxon>
        <taxon>Lampyrinae</taxon>
        <taxon>Pyrocoelia</taxon>
    </lineage>
</organism>
<comment type="similarity">
    <text evidence="4">Belongs to the pex2/pex10/pex12 family.</text>
</comment>
<dbReference type="InterPro" id="IPR025654">
    <property type="entry name" value="PEX2/10"/>
</dbReference>
<keyword evidence="12" id="KW-0833">Ubl conjugation pathway</keyword>
<keyword evidence="11 18" id="KW-0863">Zinc-finger</keyword>
<dbReference type="EC" id="2.3.2.27" evidence="5"/>
<reference evidence="20 21" key="1">
    <citation type="journal article" date="2024" name="Insects">
        <title>An Improved Chromosome-Level Genome Assembly of the Firefly Pyrocoelia pectoralis.</title>
        <authorList>
            <person name="Fu X."/>
            <person name="Meyer-Rochow V.B."/>
            <person name="Ballantyne L."/>
            <person name="Zhu X."/>
        </authorList>
    </citation>
    <scope>NUCLEOTIDE SEQUENCE [LARGE SCALE GENOMIC DNA]</scope>
    <source>
        <strain evidence="20">XCY_ONT2</strain>
    </source>
</reference>
<dbReference type="InterPro" id="IPR001841">
    <property type="entry name" value="Znf_RING"/>
</dbReference>
<dbReference type="EMBL" id="JAVRBK010000001">
    <property type="protein sequence ID" value="KAK5650709.1"/>
    <property type="molecule type" value="Genomic_DNA"/>
</dbReference>
<dbReference type="SUPFAM" id="SSF57850">
    <property type="entry name" value="RING/U-box"/>
    <property type="match status" value="1"/>
</dbReference>
<dbReference type="GO" id="GO:0061630">
    <property type="term" value="F:ubiquitin protein ligase activity"/>
    <property type="evidence" value="ECO:0007669"/>
    <property type="project" value="UniProtKB-EC"/>
</dbReference>
<evidence type="ECO:0000256" key="17">
    <source>
        <dbReference type="ARBA" id="ARBA00023140"/>
    </source>
</evidence>
<evidence type="ECO:0000256" key="14">
    <source>
        <dbReference type="ARBA" id="ARBA00022927"/>
    </source>
</evidence>
<dbReference type="InterPro" id="IPR006845">
    <property type="entry name" value="Pex_N"/>
</dbReference>
<proteinExistence type="inferred from homology"/>
<keyword evidence="9" id="KW-0812">Transmembrane</keyword>
<dbReference type="PANTHER" id="PTHR23350">
    <property type="entry name" value="PEROXISOME ASSEMBLY PROTEIN 10"/>
    <property type="match status" value="1"/>
</dbReference>
<keyword evidence="21" id="KW-1185">Reference proteome</keyword>
<comment type="subcellular location">
    <subcellularLocation>
        <location evidence="2">Peroxisome membrane</location>
        <topology evidence="2">Multi-pass membrane protein</topology>
    </subcellularLocation>
</comment>
<accession>A0AAN7VV78</accession>
<dbReference type="GO" id="GO:0008270">
    <property type="term" value="F:zinc ion binding"/>
    <property type="evidence" value="ECO:0007669"/>
    <property type="project" value="UniProtKB-KW"/>
</dbReference>
<keyword evidence="17" id="KW-0576">Peroxisome</keyword>
<dbReference type="GO" id="GO:0016558">
    <property type="term" value="P:protein import into peroxisome matrix"/>
    <property type="evidence" value="ECO:0007669"/>
    <property type="project" value="InterPro"/>
</dbReference>
<name>A0AAN7VV78_9COLE</name>
<feature type="domain" description="RING-type" evidence="19">
    <location>
        <begin position="225"/>
        <end position="263"/>
    </location>
</feature>
<dbReference type="AlphaFoldDB" id="A0AAN7VV78"/>
<evidence type="ECO:0000256" key="11">
    <source>
        <dbReference type="ARBA" id="ARBA00022771"/>
    </source>
</evidence>
<evidence type="ECO:0000256" key="8">
    <source>
        <dbReference type="ARBA" id="ARBA00022679"/>
    </source>
</evidence>
<dbReference type="Proteomes" id="UP001329430">
    <property type="component" value="Chromosome 1"/>
</dbReference>
<dbReference type="SMART" id="SM00184">
    <property type="entry name" value="RING"/>
    <property type="match status" value="1"/>
</dbReference>
<dbReference type="Gene3D" id="3.30.40.10">
    <property type="entry name" value="Zinc/RING finger domain, C3HC4 (zinc finger)"/>
    <property type="match status" value="1"/>
</dbReference>
<comment type="catalytic activity">
    <reaction evidence="1">
        <text>S-ubiquitinyl-[E2 ubiquitin-conjugating enzyme]-L-cysteine + [acceptor protein]-L-lysine = [E2 ubiquitin-conjugating enzyme]-L-cysteine + N(6)-ubiquitinyl-[acceptor protein]-L-lysine.</text>
        <dbReference type="EC" id="2.3.2.27"/>
    </reaction>
</comment>
<gene>
    <name evidence="20" type="ORF">RI129_001738</name>
</gene>
<keyword evidence="8" id="KW-0808">Transferase</keyword>
<evidence type="ECO:0000256" key="1">
    <source>
        <dbReference type="ARBA" id="ARBA00000900"/>
    </source>
</evidence>
<evidence type="ECO:0000256" key="5">
    <source>
        <dbReference type="ARBA" id="ARBA00012483"/>
    </source>
</evidence>
<sequence>MQLYNAKVADILRCSQRDESFIQSREEDIFSILKLLGFKNYKRLRNTVPALTNIWYYYLTSYGKLQTLGEEYTGIVRFTRQNKIPTKFTQLLWILFYVGGEPLYDRFLEKLKRSIKNSKSLTHNARIKLINLINYLKENKVVLLRLHYSIFYIYGKYYNVSNRMLGIKYILLRQWLQDDSSTQSFNILGKASLVYLVYVLMRGIYLQRDDVDESTIRSYSNSAVCSLCTENRKDTCATSCGHLFCWKCIYESLNYQQFCPICREVIHPSRIIHLQNYE</sequence>
<dbReference type="InterPro" id="IPR017907">
    <property type="entry name" value="Znf_RING_CS"/>
</dbReference>
<evidence type="ECO:0000256" key="12">
    <source>
        <dbReference type="ARBA" id="ARBA00022786"/>
    </source>
</evidence>
<dbReference type="PROSITE" id="PS00518">
    <property type="entry name" value="ZF_RING_1"/>
    <property type="match status" value="1"/>
</dbReference>
<dbReference type="GO" id="GO:0005778">
    <property type="term" value="C:peroxisomal membrane"/>
    <property type="evidence" value="ECO:0007669"/>
    <property type="project" value="UniProtKB-SubCell"/>
</dbReference>
<evidence type="ECO:0000256" key="3">
    <source>
        <dbReference type="ARBA" id="ARBA00004906"/>
    </source>
</evidence>
<dbReference type="PANTHER" id="PTHR23350:SF0">
    <property type="entry name" value="PEROXISOME BIOGENESIS FACTOR 10"/>
    <property type="match status" value="1"/>
</dbReference>
<dbReference type="CDD" id="cd16527">
    <property type="entry name" value="RING-HC_PEX10"/>
    <property type="match status" value="1"/>
</dbReference>
<keyword evidence="15" id="KW-1133">Transmembrane helix</keyword>
<evidence type="ECO:0000256" key="9">
    <source>
        <dbReference type="ARBA" id="ARBA00022692"/>
    </source>
</evidence>